<accession>A0A6A5C7P6</accession>
<dbReference type="Proteomes" id="UP000444721">
    <property type="component" value="Unassembled WGS sequence"/>
</dbReference>
<keyword evidence="3" id="KW-1185">Reference proteome</keyword>
<dbReference type="OrthoDB" id="10534713at2759"/>
<evidence type="ECO:0000256" key="1">
    <source>
        <dbReference type="SAM" id="MobiDB-lite"/>
    </source>
</evidence>
<feature type="region of interest" description="Disordered" evidence="1">
    <location>
        <begin position="1"/>
        <end position="54"/>
    </location>
</feature>
<feature type="compositionally biased region" description="Polar residues" evidence="1">
    <location>
        <begin position="34"/>
        <end position="54"/>
    </location>
</feature>
<evidence type="ECO:0000313" key="2">
    <source>
        <dbReference type="EMBL" id="KAF0981810.1"/>
    </source>
</evidence>
<dbReference type="VEuPathDB" id="AmoebaDB:FDP41_012467"/>
<dbReference type="VEuPathDB" id="AmoebaDB:NfTy_040610"/>
<dbReference type="GeneID" id="68119682"/>
<organism evidence="2 3">
    <name type="scientific">Naegleria fowleri</name>
    <name type="common">Brain eating amoeba</name>
    <dbReference type="NCBI Taxonomy" id="5763"/>
    <lineage>
        <taxon>Eukaryota</taxon>
        <taxon>Discoba</taxon>
        <taxon>Heterolobosea</taxon>
        <taxon>Tetramitia</taxon>
        <taxon>Eutetramitia</taxon>
        <taxon>Vahlkampfiidae</taxon>
        <taxon>Naegleria</taxon>
    </lineage>
</organism>
<name>A0A6A5C7P6_NAEFO</name>
<dbReference type="EMBL" id="VFQX01000013">
    <property type="protein sequence ID" value="KAF0981810.1"/>
    <property type="molecule type" value="Genomic_DNA"/>
</dbReference>
<sequence length="329" mass="37711">MFIKRVSSRIPQTTTTTSQTSTQSTTTTRKYNFPSMSTSKITPSNPSLLGKKQQSITHTTYHKQQSVVRPSLKKEIPCSTLKRSIQKEQEKAYRNAMIMECQVPLPYMMEMEKNSRRISHHRNIQIHQRNENVNLEEEPILRPGQNVNPLLSACCEFRSTHQCTSSSVKRFISHSSTHSLIRKRDEVLVNVDEDLSILNMVDATWHGQTGIVCEINDDECVVEIAEKNVAYEDHDSQIFAYTSEEGQMFFGENEEEHSYDYGGMFSTMMGQTKNRRIVLPIFCLCLEDRVLKERLAASLKFSRQQQVSSPKVMRSIPQTQSKSLVSCLS</sequence>
<protein>
    <submittedName>
        <fullName evidence="2">Uncharacterized protein</fullName>
    </submittedName>
</protein>
<proteinExistence type="predicted"/>
<gene>
    <name evidence="2" type="ORF">FDP41_012467</name>
</gene>
<evidence type="ECO:0000313" key="3">
    <source>
        <dbReference type="Proteomes" id="UP000444721"/>
    </source>
</evidence>
<comment type="caution">
    <text evidence="2">The sequence shown here is derived from an EMBL/GenBank/DDBJ whole genome shotgun (WGS) entry which is preliminary data.</text>
</comment>
<dbReference type="RefSeq" id="XP_044566523.1">
    <property type="nucleotide sequence ID" value="XM_044702990.1"/>
</dbReference>
<dbReference type="VEuPathDB" id="AmoebaDB:NF0055090"/>
<dbReference type="AlphaFoldDB" id="A0A6A5C7P6"/>
<feature type="compositionally biased region" description="Low complexity" evidence="1">
    <location>
        <begin position="12"/>
        <end position="28"/>
    </location>
</feature>
<reference evidence="2 3" key="1">
    <citation type="journal article" date="2019" name="Sci. Rep.">
        <title>Nanopore sequencing improves the draft genome of the human pathogenic amoeba Naegleria fowleri.</title>
        <authorList>
            <person name="Liechti N."/>
            <person name="Schurch N."/>
            <person name="Bruggmann R."/>
            <person name="Wittwer M."/>
        </authorList>
    </citation>
    <scope>NUCLEOTIDE SEQUENCE [LARGE SCALE GENOMIC DNA]</scope>
    <source>
        <strain evidence="2 3">ATCC 30894</strain>
    </source>
</reference>